<keyword evidence="2" id="KW-1185">Reference proteome</keyword>
<accession>A0A1H8B8T1</accession>
<proteinExistence type="predicted"/>
<dbReference type="PROSITE" id="PS51257">
    <property type="entry name" value="PROKAR_LIPOPROTEIN"/>
    <property type="match status" value="1"/>
</dbReference>
<dbReference type="EMBL" id="FOBB01000006">
    <property type="protein sequence ID" value="SEM78789.1"/>
    <property type="molecule type" value="Genomic_DNA"/>
</dbReference>
<dbReference type="Pfam" id="PF16132">
    <property type="entry name" value="DUF4843"/>
    <property type="match status" value="1"/>
</dbReference>
<dbReference type="STRING" id="573321.SAMN04488505_106145"/>
<organism evidence="1 2">
    <name type="scientific">Chitinophaga rupis</name>
    <dbReference type="NCBI Taxonomy" id="573321"/>
    <lineage>
        <taxon>Bacteria</taxon>
        <taxon>Pseudomonadati</taxon>
        <taxon>Bacteroidota</taxon>
        <taxon>Chitinophagia</taxon>
        <taxon>Chitinophagales</taxon>
        <taxon>Chitinophagaceae</taxon>
        <taxon>Chitinophaga</taxon>
    </lineage>
</organism>
<gene>
    <name evidence="1" type="ORF">SAMN04488505_106145</name>
</gene>
<evidence type="ECO:0000313" key="2">
    <source>
        <dbReference type="Proteomes" id="UP000198984"/>
    </source>
</evidence>
<dbReference type="Proteomes" id="UP000198984">
    <property type="component" value="Unassembled WGS sequence"/>
</dbReference>
<name>A0A1H8B8T1_9BACT</name>
<reference evidence="1 2" key="1">
    <citation type="submission" date="2016-10" db="EMBL/GenBank/DDBJ databases">
        <authorList>
            <person name="de Groot N.N."/>
        </authorList>
    </citation>
    <scope>NUCLEOTIDE SEQUENCE [LARGE SCALE GENOMIC DNA]</scope>
    <source>
        <strain evidence="1 2">DSM 21039</strain>
    </source>
</reference>
<evidence type="ECO:0000313" key="1">
    <source>
        <dbReference type="EMBL" id="SEM78789.1"/>
    </source>
</evidence>
<dbReference type="RefSeq" id="WP_162277644.1">
    <property type="nucleotide sequence ID" value="NZ_FOBB01000006.1"/>
</dbReference>
<dbReference type="OrthoDB" id="1094829at2"/>
<evidence type="ECO:0008006" key="3">
    <source>
        <dbReference type="Google" id="ProtNLM"/>
    </source>
</evidence>
<dbReference type="InterPro" id="IPR032299">
    <property type="entry name" value="DUF4843"/>
</dbReference>
<protein>
    <recommendedName>
        <fullName evidence="3">DUF4843 domain-containing protein</fullName>
    </recommendedName>
</protein>
<sequence>MKHIIAIALLCGILYSCKKVKEVRYQSTDNVYFNLITDTSKQIRSDSIVYSFALFPEKAADTVFLPVRISGSRVKTARQFKIAVVDSATTAVAGLHYKPLEDRYTMPADSGTARVPLILLNTDPELANKTVRIKFMLVATSDFKVDYTPWDSLRVIFSNRLEKPVWWNVWIGELGLYSRVKHELFIRVSGTTELPATNSDATTTPRVLYYTRRFRAFLSDPLLWVQNNPDAGYTVTPTTNGNYFFYSITNPEKKYLLELNPADNRYYFRDEDGNRIVV</sequence>
<dbReference type="AlphaFoldDB" id="A0A1H8B8T1"/>